<name>A0A4Y1YLI5_9PROT</name>
<evidence type="ECO:0000313" key="8">
    <source>
        <dbReference type="Proteomes" id="UP000316473"/>
    </source>
</evidence>
<keyword evidence="3 5" id="KW-1133">Transmembrane helix</keyword>
<evidence type="ECO:0000256" key="4">
    <source>
        <dbReference type="ARBA" id="ARBA00023136"/>
    </source>
</evidence>
<dbReference type="InterPro" id="IPR011547">
    <property type="entry name" value="SLC26A/SulP_dom"/>
</dbReference>
<feature type="transmembrane region" description="Helical" evidence="5">
    <location>
        <begin position="212"/>
        <end position="235"/>
    </location>
</feature>
<reference evidence="7 8" key="1">
    <citation type="submission" date="2019-06" db="EMBL/GenBank/DDBJ databases">
        <title>Nitrosomonas stercoris KYUHI-S whole genome shotgun sequence.</title>
        <authorList>
            <person name="Nakagawa T."/>
            <person name="Tsuchiya Y."/>
            <person name="Takahashi R."/>
        </authorList>
    </citation>
    <scope>NUCLEOTIDE SEQUENCE [LARGE SCALE GENOMIC DNA]</scope>
    <source>
        <strain evidence="7 8">KYUHI-S</strain>
    </source>
</reference>
<feature type="transmembrane region" description="Helical" evidence="5">
    <location>
        <begin position="392"/>
        <end position="418"/>
    </location>
</feature>
<evidence type="ECO:0000256" key="5">
    <source>
        <dbReference type="SAM" id="Phobius"/>
    </source>
</evidence>
<comment type="subcellular location">
    <subcellularLocation>
        <location evidence="1">Membrane</location>
        <topology evidence="1">Multi-pass membrane protein</topology>
    </subcellularLocation>
</comment>
<organism evidence="7 8">
    <name type="scientific">Nitrosomonas stercoris</name>
    <dbReference type="NCBI Taxonomy" id="1444684"/>
    <lineage>
        <taxon>Bacteria</taxon>
        <taxon>Pseudomonadati</taxon>
        <taxon>Pseudomonadota</taxon>
        <taxon>Betaproteobacteria</taxon>
        <taxon>Nitrosomonadales</taxon>
        <taxon>Nitrosomonadaceae</taxon>
        <taxon>Nitrosomonas</taxon>
    </lineage>
</organism>
<evidence type="ECO:0000313" key="7">
    <source>
        <dbReference type="EMBL" id="BBL34894.1"/>
    </source>
</evidence>
<dbReference type="SUPFAM" id="SSF52091">
    <property type="entry name" value="SpoIIaa-like"/>
    <property type="match status" value="1"/>
</dbReference>
<evidence type="ECO:0000259" key="6">
    <source>
        <dbReference type="PROSITE" id="PS50801"/>
    </source>
</evidence>
<dbReference type="Pfam" id="PF01740">
    <property type="entry name" value="STAS"/>
    <property type="match status" value="1"/>
</dbReference>
<evidence type="ECO:0000256" key="2">
    <source>
        <dbReference type="ARBA" id="ARBA00022692"/>
    </source>
</evidence>
<dbReference type="PANTHER" id="PTHR11814">
    <property type="entry name" value="SULFATE TRANSPORTER"/>
    <property type="match status" value="1"/>
</dbReference>
<evidence type="ECO:0000256" key="1">
    <source>
        <dbReference type="ARBA" id="ARBA00004141"/>
    </source>
</evidence>
<feature type="transmembrane region" description="Helical" evidence="5">
    <location>
        <begin position="173"/>
        <end position="200"/>
    </location>
</feature>
<sequence>MNKYISDHNKWYKWLPKLVLCLRNYSGKEFLTDLIAGLTVGLVALPLAMAFGIASGATPQSGIYTAVVAGFIISALGGSRTQIGGPTGAFVVIVADIIIRFGFSGLLMVTLMAGVILVIMGVTGLGTAVKYIPRPVIIGFTNGIALLIASTQIKDFLGLETPAAPSEFIERMAMLWAYIDTINMPTVLMASASLAVILLFPRINKHIPGSIVALLLGTACAVAFNLPIETIGSTFGDIPTGLPTVAIPTFQPELIIPLLPSALTVALLAAVESLLSAVVADGMSGDKHNSNVELIAQGVANLATPLVGGIPATGAIARTATSIRSGARTPIAGIVHALTLLLILLVAAPLARYIPLAVLAAVLFVVAYNMGEWKEIRVILRLPRADQAVWATTFSLTVLADLTVAVQVGIVLAALLYIHRVSQTTSVYTVTDEYIQNGRAHSLQDRGLPPYVSILRIHGPFLFGATDKLLEKTADLSQFAPVVILNLNDMIAIDATGLHALESLPEHFQQAGKTLLICSVGSQPAQMLARSTIISNIGQENILPHIEAALQRAQEIMEDFDGMGEEIAKDYDTTHAPL</sequence>
<accession>A0A4Y1YLI5</accession>
<feature type="transmembrane region" description="Helical" evidence="5">
    <location>
        <begin position="30"/>
        <end position="55"/>
    </location>
</feature>
<feature type="domain" description="STAS" evidence="6">
    <location>
        <begin position="452"/>
        <end position="553"/>
    </location>
</feature>
<dbReference type="KEGG" id="nst:Nstercoris_01145"/>
<keyword evidence="8" id="KW-1185">Reference proteome</keyword>
<dbReference type="PROSITE" id="PS50801">
    <property type="entry name" value="STAS"/>
    <property type="match status" value="1"/>
</dbReference>
<dbReference type="Pfam" id="PF00916">
    <property type="entry name" value="Sulfate_transp"/>
    <property type="match status" value="1"/>
</dbReference>
<dbReference type="EMBL" id="AP019755">
    <property type="protein sequence ID" value="BBL34894.1"/>
    <property type="molecule type" value="Genomic_DNA"/>
</dbReference>
<dbReference type="InterPro" id="IPR036513">
    <property type="entry name" value="STAS_dom_sf"/>
</dbReference>
<dbReference type="InterPro" id="IPR001902">
    <property type="entry name" value="SLC26A/SulP_fam"/>
</dbReference>
<feature type="transmembrane region" description="Helical" evidence="5">
    <location>
        <begin position="136"/>
        <end position="153"/>
    </location>
</feature>
<dbReference type="CDD" id="cd07042">
    <property type="entry name" value="STAS_SulP_like_sulfate_transporter"/>
    <property type="match status" value="1"/>
</dbReference>
<dbReference type="Proteomes" id="UP000316473">
    <property type="component" value="Chromosome"/>
</dbReference>
<dbReference type="AlphaFoldDB" id="A0A4Y1YLI5"/>
<keyword evidence="2 5" id="KW-0812">Transmembrane</keyword>
<gene>
    <name evidence="7" type="ORF">Nstercoris_01145</name>
</gene>
<dbReference type="InterPro" id="IPR002645">
    <property type="entry name" value="STAS_dom"/>
</dbReference>
<dbReference type="GO" id="GO:0016020">
    <property type="term" value="C:membrane"/>
    <property type="evidence" value="ECO:0007669"/>
    <property type="project" value="UniProtKB-SubCell"/>
</dbReference>
<dbReference type="Gene3D" id="3.30.750.24">
    <property type="entry name" value="STAS domain"/>
    <property type="match status" value="1"/>
</dbReference>
<evidence type="ECO:0000256" key="3">
    <source>
        <dbReference type="ARBA" id="ARBA00022989"/>
    </source>
</evidence>
<dbReference type="GO" id="GO:0055085">
    <property type="term" value="P:transmembrane transport"/>
    <property type="evidence" value="ECO:0007669"/>
    <property type="project" value="InterPro"/>
</dbReference>
<protein>
    <submittedName>
        <fullName evidence="7">C4-dicarboxylic acid transporter DauA</fullName>
    </submittedName>
</protein>
<feature type="transmembrane region" description="Helical" evidence="5">
    <location>
        <begin position="61"/>
        <end position="78"/>
    </location>
</feature>
<feature type="transmembrane region" description="Helical" evidence="5">
    <location>
        <begin position="353"/>
        <end position="371"/>
    </location>
</feature>
<proteinExistence type="predicted"/>
<feature type="transmembrane region" description="Helical" evidence="5">
    <location>
        <begin position="327"/>
        <end position="347"/>
    </location>
</feature>
<feature type="transmembrane region" description="Helical" evidence="5">
    <location>
        <begin position="255"/>
        <end position="280"/>
    </location>
</feature>
<keyword evidence="4 5" id="KW-0472">Membrane</keyword>